<comment type="similarity">
    <text evidence="1">Belongs to the thioredoxin family.</text>
</comment>
<dbReference type="GO" id="GO:0046872">
    <property type="term" value="F:metal ion binding"/>
    <property type="evidence" value="ECO:0007669"/>
    <property type="project" value="UniProtKB-KW"/>
</dbReference>
<dbReference type="PROSITE" id="PS51352">
    <property type="entry name" value="THIOREDOXIN_2"/>
    <property type="match status" value="1"/>
</dbReference>
<dbReference type="NCBIfam" id="NF008229">
    <property type="entry name" value="PRK10996.1"/>
    <property type="match status" value="1"/>
</dbReference>
<dbReference type="PROSITE" id="PS00194">
    <property type="entry name" value="THIOREDOXIN_1"/>
    <property type="match status" value="1"/>
</dbReference>
<dbReference type="CDD" id="cd02947">
    <property type="entry name" value="TRX_family"/>
    <property type="match status" value="1"/>
</dbReference>
<keyword evidence="2" id="KW-0813">Transport</keyword>
<dbReference type="PANTHER" id="PTHR45663">
    <property type="entry name" value="GEO12009P1"/>
    <property type="match status" value="1"/>
</dbReference>
<keyword evidence="6" id="KW-0676">Redox-active center</keyword>
<dbReference type="InterPro" id="IPR005746">
    <property type="entry name" value="Thioredoxin"/>
</dbReference>
<dbReference type="Gene3D" id="2.30.30.380">
    <property type="entry name" value="Zn-finger domain of Sec23/24"/>
    <property type="match status" value="1"/>
</dbReference>
<dbReference type="NCBIfam" id="TIGR01068">
    <property type="entry name" value="thioredoxin"/>
    <property type="match status" value="1"/>
</dbReference>
<keyword evidence="5" id="KW-1015">Disulfide bond</keyword>
<evidence type="ECO:0000313" key="11">
    <source>
        <dbReference type="Proteomes" id="UP000196640"/>
    </source>
</evidence>
<reference evidence="11 12" key="1">
    <citation type="submission" date="2016-11" db="EMBL/GenBank/DDBJ databases">
        <title>Comparison of Traditional DNA-DNA Hybridization with In Silico Genomic Analysis.</title>
        <authorList>
            <person name="Nicholson A.C."/>
            <person name="Sammons S."/>
            <person name="Humrighouse B.W."/>
            <person name="Graziano J."/>
            <person name="Lasker B."/>
            <person name="Whitney A.M."/>
            <person name="Mcquiston J.R."/>
        </authorList>
    </citation>
    <scope>NUCLEOTIDE SEQUENCE [LARGE SCALE GENOMIC DNA]</scope>
    <source>
        <strain evidence="9 12">H1892</strain>
        <strain evidence="10 11">H2381</strain>
    </source>
</reference>
<dbReference type="PANTHER" id="PTHR45663:SF11">
    <property type="entry name" value="GEO12009P1"/>
    <property type="match status" value="1"/>
</dbReference>
<evidence type="ECO:0000313" key="9">
    <source>
        <dbReference type="EMBL" id="OWJ73755.1"/>
    </source>
</evidence>
<evidence type="ECO:0000313" key="12">
    <source>
        <dbReference type="Proteomes" id="UP000214673"/>
    </source>
</evidence>
<keyword evidence="3" id="KW-0479">Metal-binding</keyword>
<dbReference type="Proteomes" id="UP000196640">
    <property type="component" value="Unassembled WGS sequence"/>
</dbReference>
<keyword evidence="12" id="KW-1185">Reference proteome</keyword>
<dbReference type="PRINTS" id="PR00421">
    <property type="entry name" value="THIOREDOXIN"/>
</dbReference>
<dbReference type="Gene3D" id="3.40.30.10">
    <property type="entry name" value="Glutaredoxin"/>
    <property type="match status" value="1"/>
</dbReference>
<evidence type="ECO:0000256" key="5">
    <source>
        <dbReference type="ARBA" id="ARBA00023157"/>
    </source>
</evidence>
<evidence type="ECO:0000256" key="7">
    <source>
        <dbReference type="NCBIfam" id="TIGR01068"/>
    </source>
</evidence>
<evidence type="ECO:0000256" key="6">
    <source>
        <dbReference type="ARBA" id="ARBA00023284"/>
    </source>
</evidence>
<dbReference type="InterPro" id="IPR017937">
    <property type="entry name" value="Thioredoxin_CS"/>
</dbReference>
<name>A0A212AKL3_9RHOB</name>
<accession>A0A212AKL3</accession>
<dbReference type="STRING" id="366616.CG51_18545"/>
<dbReference type="Proteomes" id="UP000214673">
    <property type="component" value="Unassembled WGS sequence"/>
</dbReference>
<dbReference type="InterPro" id="IPR036249">
    <property type="entry name" value="Thioredoxin-like_sf"/>
</dbReference>
<evidence type="ECO:0000256" key="3">
    <source>
        <dbReference type="ARBA" id="ARBA00022723"/>
    </source>
</evidence>
<feature type="domain" description="Thioredoxin" evidence="8">
    <location>
        <begin position="9"/>
        <end position="140"/>
    </location>
</feature>
<dbReference type="SUPFAM" id="SSF52833">
    <property type="entry name" value="Thioredoxin-like"/>
    <property type="match status" value="1"/>
</dbReference>
<gene>
    <name evidence="10" type="ORF">CDV52_15915</name>
    <name evidence="9" type="ORF">CDV53_15215</name>
</gene>
<dbReference type="GO" id="GO:0015035">
    <property type="term" value="F:protein-disulfide reductase activity"/>
    <property type="evidence" value="ECO:0007669"/>
    <property type="project" value="UniProtKB-UniRule"/>
</dbReference>
<dbReference type="AlphaFoldDB" id="A0A212AKL3"/>
<protein>
    <recommendedName>
        <fullName evidence="7">Thioredoxin</fullName>
    </recommendedName>
</protein>
<sequence>MPTVACPQCNSTNRVPQERLTDNPNCGRCGAPLFQGRPVTLTAANFDRHANAGLPLLVDFWADWCGPCKMMAPQFEAATRSLEPRVRLGKLDTEAEQQIAGRYGIRGIPTMILFKGGKEIARQSGVMSAAQIAQWARSHV</sequence>
<organism evidence="10 11">
    <name type="scientific">Haematobacter missouriensis</name>
    <dbReference type="NCBI Taxonomy" id="366616"/>
    <lineage>
        <taxon>Bacteria</taxon>
        <taxon>Pseudomonadati</taxon>
        <taxon>Pseudomonadota</taxon>
        <taxon>Alphaproteobacteria</taxon>
        <taxon>Rhodobacterales</taxon>
        <taxon>Paracoccaceae</taxon>
        <taxon>Haematobacter</taxon>
    </lineage>
</organism>
<dbReference type="EMBL" id="NIPV01000089">
    <property type="protein sequence ID" value="OWJ73755.1"/>
    <property type="molecule type" value="Genomic_DNA"/>
</dbReference>
<dbReference type="Pfam" id="PF00085">
    <property type="entry name" value="Thioredoxin"/>
    <property type="match status" value="1"/>
</dbReference>
<dbReference type="InterPro" id="IPR013766">
    <property type="entry name" value="Thioredoxin_domain"/>
</dbReference>
<evidence type="ECO:0000256" key="4">
    <source>
        <dbReference type="ARBA" id="ARBA00022982"/>
    </source>
</evidence>
<dbReference type="GO" id="GO:0005829">
    <property type="term" value="C:cytosol"/>
    <property type="evidence" value="ECO:0007669"/>
    <property type="project" value="TreeGrafter"/>
</dbReference>
<evidence type="ECO:0000259" key="8">
    <source>
        <dbReference type="PROSITE" id="PS51352"/>
    </source>
</evidence>
<dbReference type="GO" id="GO:0045454">
    <property type="term" value="P:cell redox homeostasis"/>
    <property type="evidence" value="ECO:0007669"/>
    <property type="project" value="TreeGrafter"/>
</dbReference>
<evidence type="ECO:0000256" key="2">
    <source>
        <dbReference type="ARBA" id="ARBA00022448"/>
    </source>
</evidence>
<comment type="caution">
    <text evidence="10">The sequence shown here is derived from an EMBL/GenBank/DDBJ whole genome shotgun (WGS) entry which is preliminary data.</text>
</comment>
<evidence type="ECO:0000313" key="10">
    <source>
        <dbReference type="EMBL" id="OWJ81943.1"/>
    </source>
</evidence>
<proteinExistence type="inferred from homology"/>
<dbReference type="EMBL" id="NIPX01000031">
    <property type="protein sequence ID" value="OWJ81943.1"/>
    <property type="molecule type" value="Genomic_DNA"/>
</dbReference>
<dbReference type="InterPro" id="IPR049299">
    <property type="entry name" value="Thio2_N"/>
</dbReference>
<keyword evidence="4" id="KW-0249">Electron transport</keyword>
<dbReference type="FunFam" id="3.40.30.10:FF:000001">
    <property type="entry name" value="Thioredoxin"/>
    <property type="match status" value="1"/>
</dbReference>
<dbReference type="RefSeq" id="WP_035747562.1">
    <property type="nucleotide sequence ID" value="NZ_CALUEG010000024.1"/>
</dbReference>
<dbReference type="Pfam" id="PF21352">
    <property type="entry name" value="Zn_ribbon_Thio2"/>
    <property type="match status" value="1"/>
</dbReference>
<dbReference type="OrthoDB" id="9790390at2"/>
<evidence type="ECO:0000256" key="1">
    <source>
        <dbReference type="ARBA" id="ARBA00008987"/>
    </source>
</evidence>